<dbReference type="Gene3D" id="3.40.50.300">
    <property type="entry name" value="P-loop containing nucleotide triphosphate hydrolases"/>
    <property type="match status" value="1"/>
</dbReference>
<proteinExistence type="inferred from homology"/>
<dbReference type="Pfam" id="PF08433">
    <property type="entry name" value="KTI12"/>
    <property type="match status" value="1"/>
</dbReference>
<keyword evidence="1" id="KW-0547">Nucleotide-binding</keyword>
<comment type="caution">
    <text evidence="5">The sequence shown here is derived from an EMBL/GenBank/DDBJ whole genome shotgun (WGS) entry which is preliminary data.</text>
</comment>
<keyword evidence="2" id="KW-0067">ATP-binding</keyword>
<evidence type="ECO:0000313" key="6">
    <source>
        <dbReference type="Proteomes" id="UP000194236"/>
    </source>
</evidence>
<reference evidence="5 6" key="1">
    <citation type="submission" date="2017-03" db="EMBL/GenBank/DDBJ databases">
        <title>Genome Survey of Euroglyphus maynei.</title>
        <authorList>
            <person name="Arlian L.G."/>
            <person name="Morgan M.S."/>
            <person name="Rider S.D."/>
        </authorList>
    </citation>
    <scope>NUCLEOTIDE SEQUENCE [LARGE SCALE GENOMIC DNA]</scope>
    <source>
        <strain evidence="5">Arlian Lab</strain>
        <tissue evidence="5">Whole body</tissue>
    </source>
</reference>
<dbReference type="SUPFAM" id="SSF52540">
    <property type="entry name" value="P-loop containing nucleoside triphosphate hydrolases"/>
    <property type="match status" value="1"/>
</dbReference>
<protein>
    <recommendedName>
        <fullName evidence="4">Protein KTI12 homolog</fullName>
    </recommendedName>
</protein>
<keyword evidence="6" id="KW-1185">Reference proteome</keyword>
<comment type="similarity">
    <text evidence="3">Belongs to the KTI12 family.</text>
</comment>
<dbReference type="Proteomes" id="UP000194236">
    <property type="component" value="Unassembled WGS sequence"/>
</dbReference>
<dbReference type="GO" id="GO:0005524">
    <property type="term" value="F:ATP binding"/>
    <property type="evidence" value="ECO:0007669"/>
    <property type="project" value="UniProtKB-KW"/>
</dbReference>
<evidence type="ECO:0000256" key="3">
    <source>
        <dbReference type="ARBA" id="ARBA00025768"/>
    </source>
</evidence>
<dbReference type="InterPro" id="IPR027417">
    <property type="entry name" value="P-loop_NTPase"/>
</dbReference>
<sequence>MPLIVICGKPLTGKSTIAKKLESFFGEKCCLVIVSDEEKLVEQGLETIYRNSQNEKNLRSWLKSEVQRHLCSPQILVILDSTNYIKGFRYELYCLSKQFQHTFALIECLPPMETLDQYEQFIQEHFNQTSTNDRNYTKEIFNELCQRYESPTSSNRWEEPLFRIEFKAKQLPLDEINEAIFHRTKLKPNRSTQSIPMTTDNFIMELDRQTQSVVKQIQTAIQLNQLRGIPITGTDVAVNLNRKIPIAELNRFRRQFINYSKLNPFNDKDRIVTAFVQFINNSSNF</sequence>
<evidence type="ECO:0000256" key="2">
    <source>
        <dbReference type="ARBA" id="ARBA00022840"/>
    </source>
</evidence>
<dbReference type="AlphaFoldDB" id="A0A1Y3B6X6"/>
<organism evidence="5 6">
    <name type="scientific">Euroglyphus maynei</name>
    <name type="common">Mayne's house dust mite</name>
    <dbReference type="NCBI Taxonomy" id="6958"/>
    <lineage>
        <taxon>Eukaryota</taxon>
        <taxon>Metazoa</taxon>
        <taxon>Ecdysozoa</taxon>
        <taxon>Arthropoda</taxon>
        <taxon>Chelicerata</taxon>
        <taxon>Arachnida</taxon>
        <taxon>Acari</taxon>
        <taxon>Acariformes</taxon>
        <taxon>Sarcoptiformes</taxon>
        <taxon>Astigmata</taxon>
        <taxon>Psoroptidia</taxon>
        <taxon>Analgoidea</taxon>
        <taxon>Pyroglyphidae</taxon>
        <taxon>Pyroglyphinae</taxon>
        <taxon>Euroglyphus</taxon>
    </lineage>
</organism>
<dbReference type="OrthoDB" id="9972657at2759"/>
<evidence type="ECO:0000313" key="5">
    <source>
        <dbReference type="EMBL" id="OTF75643.1"/>
    </source>
</evidence>
<gene>
    <name evidence="5" type="ORF">BLA29_007832</name>
</gene>
<dbReference type="PANTHER" id="PTHR12435">
    <property type="match status" value="1"/>
</dbReference>
<evidence type="ECO:0000256" key="4">
    <source>
        <dbReference type="ARBA" id="ARBA00026170"/>
    </source>
</evidence>
<name>A0A1Y3B6X6_EURMA</name>
<accession>A0A1Y3B6X6</accession>
<evidence type="ECO:0000256" key="1">
    <source>
        <dbReference type="ARBA" id="ARBA00022741"/>
    </source>
</evidence>
<dbReference type="InterPro" id="IPR013641">
    <property type="entry name" value="KTI12/PSTK"/>
</dbReference>
<dbReference type="EMBL" id="MUJZ01040969">
    <property type="protein sequence ID" value="OTF75643.1"/>
    <property type="molecule type" value="Genomic_DNA"/>
</dbReference>